<feature type="region of interest" description="Disordered" evidence="1">
    <location>
        <begin position="1"/>
        <end position="28"/>
    </location>
</feature>
<organism evidence="2">
    <name type="scientific">Ananas comosus var. bracteatus</name>
    <name type="common">red pineapple</name>
    <dbReference type="NCBI Taxonomy" id="296719"/>
    <lineage>
        <taxon>Eukaryota</taxon>
        <taxon>Viridiplantae</taxon>
        <taxon>Streptophyta</taxon>
        <taxon>Embryophyta</taxon>
        <taxon>Tracheophyta</taxon>
        <taxon>Spermatophyta</taxon>
        <taxon>Magnoliopsida</taxon>
        <taxon>Liliopsida</taxon>
        <taxon>Poales</taxon>
        <taxon>Bromeliaceae</taxon>
        <taxon>Bromelioideae</taxon>
        <taxon>Ananas</taxon>
    </lineage>
</organism>
<gene>
    <name evidence="2" type="ORF">CB5_LOCUS26903</name>
</gene>
<accession>A0A6V7QKK1</accession>
<sequence length="272" mass="28869">MSIHHSAGASLSTSPSRDSSPSPRLRPTVPRVSPNWICTAGGFPTGFLATLHPLDVDRAVSSLSISLHRAPSLLLPVPLSLPLPPVSPLLPFASGRRRPWFFPNLVGLRKVRSKAGSASAVGFRRAFLHPCTHSTWVEPFPLSPPHLSELHLSCCRFFSLHLFLLPGAIRRICTAGGFLAAILAALTSPSSLCRTVGSTLSTSPSPSSLSPAPGSALSTSLSHESSPSLHLWPTIPVVSPKLVGLRNRCCEISCVLLPLSYSCSCSPIGTRR</sequence>
<feature type="region of interest" description="Disordered" evidence="1">
    <location>
        <begin position="201"/>
        <end position="221"/>
    </location>
</feature>
<dbReference type="EMBL" id="LR862137">
    <property type="protein sequence ID" value="CAD1843692.1"/>
    <property type="molecule type" value="Genomic_DNA"/>
</dbReference>
<protein>
    <submittedName>
        <fullName evidence="2">Uncharacterized protein</fullName>
    </submittedName>
</protein>
<evidence type="ECO:0000256" key="1">
    <source>
        <dbReference type="SAM" id="MobiDB-lite"/>
    </source>
</evidence>
<reference evidence="2" key="1">
    <citation type="submission" date="2020-07" db="EMBL/GenBank/DDBJ databases">
        <authorList>
            <person name="Lin J."/>
        </authorList>
    </citation>
    <scope>NUCLEOTIDE SEQUENCE</scope>
</reference>
<proteinExistence type="predicted"/>
<feature type="compositionally biased region" description="Low complexity" evidence="1">
    <location>
        <begin position="10"/>
        <end position="28"/>
    </location>
</feature>
<name>A0A6V7QKK1_ANACO</name>
<dbReference type="AlphaFoldDB" id="A0A6V7QKK1"/>
<evidence type="ECO:0000313" key="2">
    <source>
        <dbReference type="EMBL" id="CAD1843692.1"/>
    </source>
</evidence>